<keyword evidence="2" id="KW-1185">Reference proteome</keyword>
<comment type="caution">
    <text evidence="1">The sequence shown here is derived from an EMBL/GenBank/DDBJ whole genome shotgun (WGS) entry which is preliminary data.</text>
</comment>
<accession>A0A9P7S1V5</accession>
<protein>
    <submittedName>
        <fullName evidence="1">Uncharacterized protein</fullName>
    </submittedName>
</protein>
<dbReference type="KEGG" id="more:E1B28_007273"/>
<dbReference type="EMBL" id="CM032184">
    <property type="protein sequence ID" value="KAG7093608.1"/>
    <property type="molecule type" value="Genomic_DNA"/>
</dbReference>
<name>A0A9P7S1V5_9AGAR</name>
<evidence type="ECO:0000313" key="2">
    <source>
        <dbReference type="Proteomes" id="UP001049176"/>
    </source>
</evidence>
<dbReference type="AlphaFoldDB" id="A0A9P7S1V5"/>
<organism evidence="1 2">
    <name type="scientific">Marasmius oreades</name>
    <name type="common">fairy-ring Marasmius</name>
    <dbReference type="NCBI Taxonomy" id="181124"/>
    <lineage>
        <taxon>Eukaryota</taxon>
        <taxon>Fungi</taxon>
        <taxon>Dikarya</taxon>
        <taxon>Basidiomycota</taxon>
        <taxon>Agaricomycotina</taxon>
        <taxon>Agaricomycetes</taxon>
        <taxon>Agaricomycetidae</taxon>
        <taxon>Agaricales</taxon>
        <taxon>Marasmiineae</taxon>
        <taxon>Marasmiaceae</taxon>
        <taxon>Marasmius</taxon>
    </lineage>
</organism>
<dbReference type="RefSeq" id="XP_043010078.1">
    <property type="nucleotide sequence ID" value="XM_043151994.1"/>
</dbReference>
<proteinExistence type="predicted"/>
<gene>
    <name evidence="1" type="ORF">E1B28_007273</name>
</gene>
<evidence type="ECO:0000313" key="1">
    <source>
        <dbReference type="EMBL" id="KAG7093608.1"/>
    </source>
</evidence>
<sequence>MGPGTWPLVHLDNNQTLEARLLVSGGTFPFFKISWAYDTHGVVAAMCHPLRSAFEPPLNGFYQLGPIAFLPLSPTPRRCGRRLGTAAVLNACEPFVLARMINTVVQLLEASLQCLWPDSGVPTFQ</sequence>
<reference evidence="1" key="1">
    <citation type="journal article" date="2021" name="Genome Biol. Evol.">
        <title>The assembled and annotated genome of the fairy-ring fungus Marasmius oreades.</title>
        <authorList>
            <person name="Hiltunen M."/>
            <person name="Ament-Velasquez S.L."/>
            <person name="Johannesson H."/>
        </authorList>
    </citation>
    <scope>NUCLEOTIDE SEQUENCE</scope>
    <source>
        <strain evidence="1">03SP1</strain>
    </source>
</reference>
<dbReference type="OrthoDB" id="683240at2759"/>
<dbReference type="Proteomes" id="UP001049176">
    <property type="component" value="Chromosome 4"/>
</dbReference>
<dbReference type="GeneID" id="66076349"/>